<dbReference type="EMBL" id="ADNY01000043">
    <property type="protein sequence ID" value="EFG55209.1"/>
    <property type="molecule type" value="Genomic_DNA"/>
</dbReference>
<sequence>MLIRIKVLKMRKIVRFVSSIVLSIGLLGVVGQVAAADGGSSAPQFGSAEVAPTNPTIKKGNKIIVIVKDRSLKHFSFRLDWCSCFILGLDSSIVDLIVVRPSKS</sequence>
<gene>
    <name evidence="1" type="ORF">HMPREF0493_1141</name>
</gene>
<evidence type="ECO:0000313" key="2">
    <source>
        <dbReference type="Proteomes" id="UP000004069"/>
    </source>
</evidence>
<reference evidence="1 2" key="1">
    <citation type="submission" date="2010-04" db="EMBL/GenBank/DDBJ databases">
        <authorList>
            <person name="Muzny D."/>
            <person name="Qin X."/>
            <person name="Deng J."/>
            <person name="Jiang H."/>
            <person name="Liu Y."/>
            <person name="Qu J."/>
            <person name="Song X.-Z."/>
            <person name="Zhang L."/>
            <person name="Thornton R."/>
            <person name="Coyle M."/>
            <person name="Francisco L."/>
            <person name="Jackson L."/>
            <person name="Javaid M."/>
            <person name="Korchina V."/>
            <person name="Kovar C."/>
            <person name="Mata R."/>
            <person name="Mathew T."/>
            <person name="Ngo R."/>
            <person name="Nguyen L."/>
            <person name="Nguyen N."/>
            <person name="Okwuonu G."/>
            <person name="Ongeri F."/>
            <person name="Pham C."/>
            <person name="Simmons D."/>
            <person name="Wilczek-Boney K."/>
            <person name="Hale W."/>
            <person name="Jakkamsetti A."/>
            <person name="Pham P."/>
            <person name="Ruth R."/>
            <person name="San Lucas F."/>
            <person name="Warren J."/>
            <person name="Zhang J."/>
            <person name="Zhao Z."/>
            <person name="Zhou C."/>
            <person name="Zhu D."/>
            <person name="Lee S."/>
            <person name="Bess C."/>
            <person name="Blankenburg K."/>
            <person name="Forbes L."/>
            <person name="Fu Q."/>
            <person name="Gubbala S."/>
            <person name="Hirani K."/>
            <person name="Jayaseelan J.C."/>
            <person name="Lara F."/>
            <person name="Munidasa M."/>
            <person name="Palculict T."/>
            <person name="Patil S."/>
            <person name="Pu L.-L."/>
            <person name="Saada N."/>
            <person name="Tang L."/>
            <person name="Weissenberger G."/>
            <person name="Zhu Y."/>
            <person name="Hemphill L."/>
            <person name="Shang Y."/>
            <person name="Youmans B."/>
            <person name="Ayvaz T."/>
            <person name="Ross M."/>
            <person name="Santibanez J."/>
            <person name="Aqrawi P."/>
            <person name="Gross S."/>
            <person name="Joshi V."/>
            <person name="Fowler G."/>
            <person name="Nazareth L."/>
            <person name="Reid J."/>
            <person name="Worley K."/>
            <person name="Petrosino J."/>
            <person name="Highlander S."/>
            <person name="Gibbs R."/>
        </authorList>
    </citation>
    <scope>NUCLEOTIDE SEQUENCE [LARGE SCALE GENOMIC DNA]</scope>
    <source>
        <strain evidence="1 2">DSM 11664</strain>
    </source>
</reference>
<proteinExistence type="predicted"/>
<name>D4YUD0_9LACO</name>
<comment type="caution">
    <text evidence="1">The sequence shown here is derived from an EMBL/GenBank/DDBJ whole genome shotgun (WGS) entry which is preliminary data.</text>
</comment>
<protein>
    <submittedName>
        <fullName evidence="1">Uncharacterized protein</fullName>
    </submittedName>
</protein>
<evidence type="ECO:0000313" key="1">
    <source>
        <dbReference type="EMBL" id="EFG55209.1"/>
    </source>
</evidence>
<organism evidence="1 2">
    <name type="scientific">Lactobacillus amylolyticus DSM 11664</name>
    <dbReference type="NCBI Taxonomy" id="585524"/>
    <lineage>
        <taxon>Bacteria</taxon>
        <taxon>Bacillati</taxon>
        <taxon>Bacillota</taxon>
        <taxon>Bacilli</taxon>
        <taxon>Lactobacillales</taxon>
        <taxon>Lactobacillaceae</taxon>
        <taxon>Lactobacillus</taxon>
    </lineage>
</organism>
<dbReference type="Proteomes" id="UP000004069">
    <property type="component" value="Unassembled WGS sequence"/>
</dbReference>
<keyword evidence="2" id="KW-1185">Reference proteome</keyword>
<dbReference type="AlphaFoldDB" id="D4YUD0"/>
<accession>D4YUD0</accession>